<feature type="active site" description="Nucleophile; for glutaminase activity" evidence="7">
    <location>
        <position position="177"/>
    </location>
</feature>
<dbReference type="InterPro" id="IPR041856">
    <property type="entry name" value="NAD+_synth_C"/>
</dbReference>
<dbReference type="FunFam" id="3.40.50.620:FF:000155">
    <property type="entry name" value="Glutamine-dependent NAD(+) synthetase"/>
    <property type="match status" value="1"/>
</dbReference>
<dbReference type="UniPathway" id="UPA00253">
    <property type="reaction ID" value="UER00334"/>
</dbReference>
<feature type="binding site" evidence="7">
    <location>
        <position position="484"/>
    </location>
    <ligand>
        <name>deamido-NAD(+)</name>
        <dbReference type="ChEBI" id="CHEBI:58437"/>
        <note>ligand shared between two neighboring subunits</note>
    </ligand>
</feature>
<evidence type="ECO:0000256" key="2">
    <source>
        <dbReference type="ARBA" id="ARBA00007145"/>
    </source>
</evidence>
<feature type="binding site" evidence="7">
    <location>
        <position position="127"/>
    </location>
    <ligand>
        <name>L-glutamine</name>
        <dbReference type="ChEBI" id="CHEBI:58359"/>
    </ligand>
</feature>
<dbReference type="CDD" id="cd00553">
    <property type="entry name" value="NAD_synthase"/>
    <property type="match status" value="1"/>
</dbReference>
<dbReference type="Gene3D" id="1.10.10.1140">
    <property type="entry name" value="Glutamine-dependent NAD+ synthetase, C-terminal domain"/>
    <property type="match status" value="1"/>
</dbReference>
<evidence type="ECO:0000256" key="1">
    <source>
        <dbReference type="ARBA" id="ARBA00005188"/>
    </source>
</evidence>
<dbReference type="Gene3D" id="3.60.110.10">
    <property type="entry name" value="Carbon-nitrogen hydrolase"/>
    <property type="match status" value="1"/>
</dbReference>
<dbReference type="GO" id="GO:0005524">
    <property type="term" value="F:ATP binding"/>
    <property type="evidence" value="ECO:0007669"/>
    <property type="project" value="UniProtKB-UniRule"/>
</dbReference>
<dbReference type="InterPro" id="IPR003694">
    <property type="entry name" value="NAD_synthase"/>
</dbReference>
<feature type="binding site" evidence="7">
    <location>
        <begin position="365"/>
        <end position="372"/>
    </location>
    <ligand>
        <name>ATP</name>
        <dbReference type="ChEBI" id="CHEBI:30616"/>
    </ligand>
</feature>
<dbReference type="STRING" id="479431.Namu_0483"/>
<dbReference type="PANTHER" id="PTHR23090">
    <property type="entry name" value="NH 3 /GLUTAMINE-DEPENDENT NAD + SYNTHETASE"/>
    <property type="match status" value="1"/>
</dbReference>
<feature type="binding site" evidence="7">
    <location>
        <position position="455"/>
    </location>
    <ligand>
        <name>deamido-NAD(+)</name>
        <dbReference type="ChEBI" id="CHEBI:58437"/>
        <note>ligand shared between two neighboring subunits</note>
    </ligand>
</feature>
<dbReference type="HOGENOM" id="CLU_025662_0_0_11"/>
<dbReference type="AlphaFoldDB" id="C8X733"/>
<evidence type="ECO:0000313" key="10">
    <source>
        <dbReference type="EMBL" id="ACV76902.1"/>
    </source>
</evidence>
<sequence length="679" mass="73726">MTFRSLYAHGFARVAACTADVWIADPTRNAAGIAAVARQCSEQGVAVALFPELSLTGYAIDDLLGQQALLDAVHAAIGELCTATADLLPVIIVGAPLRHRDRLFNCAVVLHRGSVLGVVPKIHLPNYREFYERRQFASGDGIVGQSIPVAGQDAPFGTDLLFPAADLPGLTIGVEICEDMFVPVPPSSGLALAGATVLLNLSGSPITIGRADTRAALCRAQSMRCLSAYLYAAAGRGESTTDLSWDGQTSIFENGVLLAKGPRFAEDPVVTVADVDLDRLRQERARQGTFDDNRRAVGGPVPRTVEFTLQPPDADLGLRRVVERFPFVPADPERLAQDCYEAYNIQVDGLVQRLRAIGTRTVVIGVSGGLDSTHALIVAARAMDLLGYPRTNIRGFTMPGFATGTSTKANAWALMRALGITANELDIRPAARQMLADLDHPFGRGEEVYDITFENVQAGLRTDYLFRLANHHHGIVLGTGDLSELALGWSTYGVGDQMSHYNVNAGVPKTLIQHLIRWVAGLADFSDDVDEILLSILGTEISPELIPVKDGEVPQSTEKSIGPYELQDFNLFYTLRYGFPPSKIAFLAWHAWHDVDGGLWPIGFPPERRRAYDLAPIRQWLTVFVKRYFGFSQFKRSAMPNGPKVSAGGSLSPRGDWRAPSDGNAAVWLAELERNVPTE</sequence>
<dbReference type="Gene3D" id="3.40.50.620">
    <property type="entry name" value="HUPs"/>
    <property type="match status" value="1"/>
</dbReference>
<comment type="pathway">
    <text evidence="1 7 8">Cofactor biosynthesis; NAD(+) biosynthesis; NAD(+) from deamido-NAD(+) (L-Gln route): step 1/1.</text>
</comment>
<comment type="catalytic activity">
    <reaction evidence="7 8">
        <text>deamido-NAD(+) + L-glutamine + ATP + H2O = L-glutamate + AMP + diphosphate + NAD(+) + H(+)</text>
        <dbReference type="Rhea" id="RHEA:24384"/>
        <dbReference type="ChEBI" id="CHEBI:15377"/>
        <dbReference type="ChEBI" id="CHEBI:15378"/>
        <dbReference type="ChEBI" id="CHEBI:29985"/>
        <dbReference type="ChEBI" id="CHEBI:30616"/>
        <dbReference type="ChEBI" id="CHEBI:33019"/>
        <dbReference type="ChEBI" id="CHEBI:57540"/>
        <dbReference type="ChEBI" id="CHEBI:58359"/>
        <dbReference type="ChEBI" id="CHEBI:58437"/>
        <dbReference type="ChEBI" id="CHEBI:456215"/>
        <dbReference type="EC" id="6.3.5.1"/>
    </reaction>
</comment>
<comment type="function">
    <text evidence="7">Catalyzes the ATP-dependent amidation of deamido-NAD to form NAD. Uses L-glutamine as a nitrogen source.</text>
</comment>
<dbReference type="eggNOG" id="COG0171">
    <property type="taxonomic scope" value="Bacteria"/>
</dbReference>
<dbReference type="GO" id="GO:0003952">
    <property type="term" value="F:NAD+ synthase (glutamine-hydrolyzing) activity"/>
    <property type="evidence" value="ECO:0007669"/>
    <property type="project" value="UniProtKB-UniRule"/>
</dbReference>
<dbReference type="KEGG" id="nml:Namu_0483"/>
<dbReference type="InParanoid" id="C8X733"/>
<keyword evidence="3 7" id="KW-0436">Ligase</keyword>
<dbReference type="InterPro" id="IPR003010">
    <property type="entry name" value="C-N_Hydrolase"/>
</dbReference>
<keyword evidence="11" id="KW-1185">Reference proteome</keyword>
<dbReference type="InterPro" id="IPR036526">
    <property type="entry name" value="C-N_Hydrolase_sf"/>
</dbReference>
<dbReference type="InterPro" id="IPR014445">
    <property type="entry name" value="Gln-dep_NAD_synthase"/>
</dbReference>
<dbReference type="PROSITE" id="PS50263">
    <property type="entry name" value="CN_HYDROLASE"/>
    <property type="match status" value="1"/>
</dbReference>
<dbReference type="GO" id="GO:0004359">
    <property type="term" value="F:glutaminase activity"/>
    <property type="evidence" value="ECO:0007669"/>
    <property type="project" value="InterPro"/>
</dbReference>
<name>C8X733_NAKMY</name>
<keyword evidence="5 7" id="KW-0067">ATP-binding</keyword>
<dbReference type="NCBIfam" id="NF002730">
    <property type="entry name" value="PRK02628.1"/>
    <property type="match status" value="1"/>
</dbReference>
<evidence type="ECO:0000256" key="3">
    <source>
        <dbReference type="ARBA" id="ARBA00022598"/>
    </source>
</evidence>
<dbReference type="CDD" id="cd07570">
    <property type="entry name" value="GAT_Gln-NAD-synth"/>
    <property type="match status" value="1"/>
</dbReference>
<dbReference type="eggNOG" id="COG0388">
    <property type="taxonomic scope" value="Bacteria"/>
</dbReference>
<dbReference type="Proteomes" id="UP000002218">
    <property type="component" value="Chromosome"/>
</dbReference>
<dbReference type="InterPro" id="IPR014729">
    <property type="entry name" value="Rossmann-like_a/b/a_fold"/>
</dbReference>
<evidence type="ECO:0000256" key="8">
    <source>
        <dbReference type="PIRNR" id="PIRNR006630"/>
    </source>
</evidence>
<dbReference type="GO" id="GO:0005737">
    <property type="term" value="C:cytoplasm"/>
    <property type="evidence" value="ECO:0007669"/>
    <property type="project" value="InterPro"/>
</dbReference>
<gene>
    <name evidence="7" type="primary">nadE</name>
    <name evidence="10" type="ordered locus">Namu_0483</name>
</gene>
<dbReference type="SUPFAM" id="SSF52402">
    <property type="entry name" value="Adenine nucleotide alpha hydrolases-like"/>
    <property type="match status" value="1"/>
</dbReference>
<dbReference type="EMBL" id="CP001737">
    <property type="protein sequence ID" value="ACV76902.1"/>
    <property type="molecule type" value="Genomic_DNA"/>
</dbReference>
<evidence type="ECO:0000256" key="4">
    <source>
        <dbReference type="ARBA" id="ARBA00022741"/>
    </source>
</evidence>
<feature type="active site" description="Proton acceptor; for glutaminase activity" evidence="7">
    <location>
        <position position="52"/>
    </location>
</feature>
<dbReference type="HAMAP" id="MF_02090">
    <property type="entry name" value="NadE_glutamine_dep"/>
    <property type="match status" value="1"/>
</dbReference>
<feature type="binding site" evidence="7">
    <location>
        <position position="204"/>
    </location>
    <ligand>
        <name>L-glutamine</name>
        <dbReference type="ChEBI" id="CHEBI:58359"/>
    </ligand>
</feature>
<feature type="binding site" evidence="7">
    <location>
        <begin position="489"/>
        <end position="492"/>
    </location>
    <ligand>
        <name>deamido-NAD(+)</name>
        <dbReference type="ChEBI" id="CHEBI:58437"/>
        <note>ligand shared between two neighboring subunits</note>
    </ligand>
</feature>
<feature type="binding site" evidence="7">
    <location>
        <position position="479"/>
    </location>
    <ligand>
        <name>ATP</name>
        <dbReference type="ChEBI" id="CHEBI:30616"/>
    </ligand>
</feature>
<organism evidence="10 11">
    <name type="scientific">Nakamurella multipartita (strain ATCC 700099 / DSM 44233 / CIP 104796 / JCM 9543 / NBRC 105858 / Y-104)</name>
    <name type="common">Microsphaera multipartita</name>
    <dbReference type="NCBI Taxonomy" id="479431"/>
    <lineage>
        <taxon>Bacteria</taxon>
        <taxon>Bacillati</taxon>
        <taxon>Actinomycetota</taxon>
        <taxon>Actinomycetes</taxon>
        <taxon>Nakamurellales</taxon>
        <taxon>Nakamurellaceae</taxon>
        <taxon>Nakamurella</taxon>
    </lineage>
</organism>
<keyword evidence="4 7" id="KW-0547">Nucleotide-binding</keyword>
<dbReference type="EC" id="6.3.5.1" evidence="7 8"/>
<accession>C8X733</accession>
<feature type="binding site" evidence="7">
    <location>
        <position position="635"/>
    </location>
    <ligand>
        <name>deamido-NAD(+)</name>
        <dbReference type="ChEBI" id="CHEBI:58437"/>
        <note>ligand shared between two neighboring subunits</note>
    </ligand>
</feature>
<dbReference type="InterPro" id="IPR022310">
    <property type="entry name" value="NAD/GMP_synthase"/>
</dbReference>
<dbReference type="PIRSF" id="PIRSF006630">
    <property type="entry name" value="NADS_GAT"/>
    <property type="match status" value="1"/>
</dbReference>
<protein>
    <recommendedName>
        <fullName evidence="7 8">Glutamine-dependent NAD(+) synthetase</fullName>
        <ecNumber evidence="7 8">6.3.5.1</ecNumber>
    </recommendedName>
    <alternativeName>
        <fullName evidence="7 8">NAD(+) synthase [glutamine-hydrolyzing]</fullName>
    </alternativeName>
</protein>
<feature type="active site" description="For glutaminase activity" evidence="7">
    <location>
        <position position="121"/>
    </location>
</feature>
<reference evidence="11" key="1">
    <citation type="submission" date="2009-09" db="EMBL/GenBank/DDBJ databases">
        <title>The complete genome of Nakamurella multipartita DSM 44233.</title>
        <authorList>
            <consortium name="US DOE Joint Genome Institute (JGI-PGF)"/>
            <person name="Lucas S."/>
            <person name="Copeland A."/>
            <person name="Lapidus A."/>
            <person name="Glavina del Rio T."/>
            <person name="Dalin E."/>
            <person name="Tice H."/>
            <person name="Bruce D."/>
            <person name="Goodwin L."/>
            <person name="Pitluck S."/>
            <person name="Kyrpides N."/>
            <person name="Mavromatis K."/>
            <person name="Ivanova N."/>
            <person name="Ovchinnikova G."/>
            <person name="Sims D."/>
            <person name="Meincke L."/>
            <person name="Brettin T."/>
            <person name="Detter J.C."/>
            <person name="Han C."/>
            <person name="Larimer F."/>
            <person name="Land M."/>
            <person name="Hauser L."/>
            <person name="Markowitz V."/>
            <person name="Cheng J.-F."/>
            <person name="Hugenholtz P."/>
            <person name="Woyke T."/>
            <person name="Wu D."/>
            <person name="Klenk H.-P."/>
            <person name="Eisen J.A."/>
        </authorList>
    </citation>
    <scope>NUCLEOTIDE SEQUENCE [LARGE SCALE GENOMIC DNA]</scope>
    <source>
        <strain evidence="11">ATCC 700099 / DSM 44233 / CIP 104796 / JCM 9543 / NBRC 105858 / Y-104</strain>
    </source>
</reference>
<dbReference type="Pfam" id="PF00795">
    <property type="entry name" value="CN_hydrolase"/>
    <property type="match status" value="1"/>
</dbReference>
<evidence type="ECO:0000313" key="11">
    <source>
        <dbReference type="Proteomes" id="UP000002218"/>
    </source>
</evidence>
<dbReference type="FunFam" id="1.10.10.1140:FF:000001">
    <property type="entry name" value="Glutamine-dependent NAD(+) synthetase"/>
    <property type="match status" value="1"/>
</dbReference>
<dbReference type="RefSeq" id="WP_015745820.1">
    <property type="nucleotide sequence ID" value="NC_013235.1"/>
</dbReference>
<feature type="binding site" evidence="7">
    <location>
        <position position="210"/>
    </location>
    <ligand>
        <name>L-glutamine</name>
        <dbReference type="ChEBI" id="CHEBI:58359"/>
    </ligand>
</feature>
<evidence type="ECO:0000256" key="6">
    <source>
        <dbReference type="ARBA" id="ARBA00023027"/>
    </source>
</evidence>
<dbReference type="GO" id="GO:0009435">
    <property type="term" value="P:NAD+ biosynthetic process"/>
    <property type="evidence" value="ECO:0007669"/>
    <property type="project" value="UniProtKB-UniRule"/>
</dbReference>
<reference evidence="10 11" key="2">
    <citation type="journal article" date="2010" name="Stand. Genomic Sci.">
        <title>Complete genome sequence of Nakamurella multipartita type strain (Y-104).</title>
        <authorList>
            <person name="Tice H."/>
            <person name="Mayilraj S."/>
            <person name="Sims D."/>
            <person name="Lapidus A."/>
            <person name="Nolan M."/>
            <person name="Lucas S."/>
            <person name="Glavina Del Rio T."/>
            <person name="Copeland A."/>
            <person name="Cheng J.F."/>
            <person name="Meincke L."/>
            <person name="Bruce D."/>
            <person name="Goodwin L."/>
            <person name="Pitluck S."/>
            <person name="Ivanova N."/>
            <person name="Mavromatis K."/>
            <person name="Ovchinnikova G."/>
            <person name="Pati A."/>
            <person name="Chen A."/>
            <person name="Palaniappan K."/>
            <person name="Land M."/>
            <person name="Hauser L."/>
            <person name="Chang Y.J."/>
            <person name="Jeffries C.D."/>
            <person name="Detter J.C."/>
            <person name="Brettin T."/>
            <person name="Rohde M."/>
            <person name="Goker M."/>
            <person name="Bristow J."/>
            <person name="Eisen J.A."/>
            <person name="Markowitz V."/>
            <person name="Hugenholtz P."/>
            <person name="Kyrpides N.C."/>
            <person name="Klenk H.P."/>
            <person name="Chen F."/>
        </authorList>
    </citation>
    <scope>NUCLEOTIDE SEQUENCE [LARGE SCALE GENOMIC DNA]</scope>
    <source>
        <strain evidence="11">ATCC 700099 / DSM 44233 / CIP 104796 / JCM 9543 / NBRC 105858 / Y-104</strain>
    </source>
</reference>
<comment type="similarity">
    <text evidence="2 7 8">In the C-terminal section; belongs to the NAD synthetase family.</text>
</comment>
<evidence type="ECO:0000256" key="5">
    <source>
        <dbReference type="ARBA" id="ARBA00022840"/>
    </source>
</evidence>
<dbReference type="GO" id="GO:0008795">
    <property type="term" value="F:NAD+ synthase activity"/>
    <property type="evidence" value="ECO:0007669"/>
    <property type="project" value="UniProtKB-UniRule"/>
</dbReference>
<keyword evidence="6 7" id="KW-0520">NAD</keyword>
<dbReference type="SUPFAM" id="SSF56317">
    <property type="entry name" value="Carbon-nitrogen hydrolase"/>
    <property type="match status" value="1"/>
</dbReference>
<evidence type="ECO:0000256" key="7">
    <source>
        <dbReference type="HAMAP-Rule" id="MF_02090"/>
    </source>
</evidence>
<dbReference type="FunCoup" id="C8X733">
    <property type="interactions" value="292"/>
</dbReference>
<dbReference type="PANTHER" id="PTHR23090:SF9">
    <property type="entry name" value="GLUTAMINE-DEPENDENT NAD(+) SYNTHETASE"/>
    <property type="match status" value="1"/>
</dbReference>
<feature type="domain" description="CN hydrolase" evidence="9">
    <location>
        <begin position="12"/>
        <end position="277"/>
    </location>
</feature>
<proteinExistence type="inferred from homology"/>
<dbReference type="Pfam" id="PF02540">
    <property type="entry name" value="NAD_synthase"/>
    <property type="match status" value="1"/>
</dbReference>
<evidence type="ECO:0000259" key="9">
    <source>
        <dbReference type="PROSITE" id="PS50263"/>
    </source>
</evidence>
<dbReference type="OrthoDB" id="9760188at2"/>